<dbReference type="RefSeq" id="WP_212823620.1">
    <property type="nucleotide sequence ID" value="NZ_AP023359.1"/>
</dbReference>
<reference evidence="2" key="1">
    <citation type="submission" date="2020-08" db="EMBL/GenBank/DDBJ databases">
        <title>Whole genome shotgun sequence of Polymorphospora rubra NBRC 101157.</title>
        <authorList>
            <person name="Komaki H."/>
            <person name="Tamura T."/>
        </authorList>
    </citation>
    <scope>NUCLEOTIDE SEQUENCE</scope>
    <source>
        <strain evidence="2">NBRC 101157</strain>
    </source>
</reference>
<evidence type="ECO:0000313" key="2">
    <source>
        <dbReference type="EMBL" id="BCJ64786.1"/>
    </source>
</evidence>
<sequence>MTASSTLPRRLDPPPPTRVTLPRPGDRISIAEHDYLGGDRRFTGTVVEVDTGMSPLQLNCLEWAHLVVAPTDPPHTTRTLIVRVAALGATDHRDEFTTGAGTYTGDHSRQPVGRARTLADLSTSTLLT</sequence>
<dbReference type="Proteomes" id="UP000680866">
    <property type="component" value="Chromosome"/>
</dbReference>
<accession>A0A810MU97</accession>
<protein>
    <submittedName>
        <fullName evidence="2">Uncharacterized protein</fullName>
    </submittedName>
</protein>
<name>A0A810MU97_9ACTN</name>
<evidence type="ECO:0000256" key="1">
    <source>
        <dbReference type="SAM" id="MobiDB-lite"/>
    </source>
</evidence>
<proteinExistence type="predicted"/>
<dbReference type="AlphaFoldDB" id="A0A810MU97"/>
<feature type="region of interest" description="Disordered" evidence="1">
    <location>
        <begin position="1"/>
        <end position="26"/>
    </location>
</feature>
<keyword evidence="3" id="KW-1185">Reference proteome</keyword>
<dbReference type="KEGG" id="pry:Prubr_18070"/>
<dbReference type="EMBL" id="AP023359">
    <property type="protein sequence ID" value="BCJ64786.1"/>
    <property type="molecule type" value="Genomic_DNA"/>
</dbReference>
<organism evidence="2 3">
    <name type="scientific">Polymorphospora rubra</name>
    <dbReference type="NCBI Taxonomy" id="338584"/>
    <lineage>
        <taxon>Bacteria</taxon>
        <taxon>Bacillati</taxon>
        <taxon>Actinomycetota</taxon>
        <taxon>Actinomycetes</taxon>
        <taxon>Micromonosporales</taxon>
        <taxon>Micromonosporaceae</taxon>
        <taxon>Polymorphospora</taxon>
    </lineage>
</organism>
<gene>
    <name evidence="2" type="ORF">Prubr_18070</name>
</gene>
<evidence type="ECO:0000313" key="3">
    <source>
        <dbReference type="Proteomes" id="UP000680866"/>
    </source>
</evidence>